<dbReference type="InterPro" id="IPR037205">
    <property type="entry name" value="ChaB_sf"/>
</dbReference>
<dbReference type="Gene3D" id="1.10.1740.70">
    <property type="entry name" value="ChaB"/>
    <property type="match status" value="1"/>
</dbReference>
<evidence type="ECO:0008006" key="4">
    <source>
        <dbReference type="Google" id="ProtNLM"/>
    </source>
</evidence>
<dbReference type="Pfam" id="PF06150">
    <property type="entry name" value="ChaB"/>
    <property type="match status" value="1"/>
</dbReference>
<gene>
    <name evidence="2" type="ORF">GCM10023322_53110</name>
</gene>
<comment type="caution">
    <text evidence="2">The sequence shown here is derived from an EMBL/GenBank/DDBJ whole genome shotgun (WGS) entry which is preliminary data.</text>
</comment>
<protein>
    <recommendedName>
        <fullName evidence="4">ChaB protein</fullName>
    </recommendedName>
</protein>
<dbReference type="SUPFAM" id="SSF140376">
    <property type="entry name" value="ChaB-like"/>
    <property type="match status" value="1"/>
</dbReference>
<reference evidence="3" key="1">
    <citation type="journal article" date="2019" name="Int. J. Syst. Evol. Microbiol.">
        <title>The Global Catalogue of Microorganisms (GCM) 10K type strain sequencing project: providing services to taxonomists for standard genome sequencing and annotation.</title>
        <authorList>
            <consortium name="The Broad Institute Genomics Platform"/>
            <consortium name="The Broad Institute Genome Sequencing Center for Infectious Disease"/>
            <person name="Wu L."/>
            <person name="Ma J."/>
        </authorList>
    </citation>
    <scope>NUCLEOTIDE SEQUENCE [LARGE SCALE GENOMIC DNA]</scope>
    <source>
        <strain evidence="3">JCM 18304</strain>
    </source>
</reference>
<dbReference type="InterPro" id="IPR009317">
    <property type="entry name" value="ChaB"/>
</dbReference>
<feature type="compositionally biased region" description="Basic and acidic residues" evidence="1">
    <location>
        <begin position="121"/>
        <end position="142"/>
    </location>
</feature>
<feature type="region of interest" description="Disordered" evidence="1">
    <location>
        <begin position="1"/>
        <end position="166"/>
    </location>
</feature>
<feature type="compositionally biased region" description="Basic and acidic residues" evidence="1">
    <location>
        <begin position="149"/>
        <end position="166"/>
    </location>
</feature>
<keyword evidence="3" id="KW-1185">Reference proteome</keyword>
<dbReference type="Proteomes" id="UP001501570">
    <property type="component" value="Unassembled WGS sequence"/>
</dbReference>
<evidence type="ECO:0000313" key="3">
    <source>
        <dbReference type="Proteomes" id="UP001501570"/>
    </source>
</evidence>
<feature type="compositionally biased region" description="Basic and acidic residues" evidence="1">
    <location>
        <begin position="77"/>
        <end position="90"/>
    </location>
</feature>
<organism evidence="2 3">
    <name type="scientific">Rugosimonospora acidiphila</name>
    <dbReference type="NCBI Taxonomy" id="556531"/>
    <lineage>
        <taxon>Bacteria</taxon>
        <taxon>Bacillati</taxon>
        <taxon>Actinomycetota</taxon>
        <taxon>Actinomycetes</taxon>
        <taxon>Micromonosporales</taxon>
        <taxon>Micromonosporaceae</taxon>
        <taxon>Rugosimonospora</taxon>
    </lineage>
</organism>
<evidence type="ECO:0000313" key="2">
    <source>
        <dbReference type="EMBL" id="GAA5192787.1"/>
    </source>
</evidence>
<evidence type="ECO:0000256" key="1">
    <source>
        <dbReference type="SAM" id="MobiDB-lite"/>
    </source>
</evidence>
<sequence length="166" mass="18487">MFERGTGGNSVSMAKEEDRQKHGQAEEMRDEVPSTVARSDDKAVRTYKKTLQSAEESYGDGERAHRTAYASLKHTHEKVGDHWEPKESKGPSDPQAAQGAPASLERPKGTAQGVDANASEGHLRDVARRLGIEDPRRLDRADLVSAIEKANERSTRRARERDRRGR</sequence>
<accession>A0ABP9SAJ1</accession>
<feature type="compositionally biased region" description="Basic and acidic residues" evidence="1">
    <location>
        <begin position="14"/>
        <end position="44"/>
    </location>
</feature>
<dbReference type="EMBL" id="BAABJQ010000018">
    <property type="protein sequence ID" value="GAA5192787.1"/>
    <property type="molecule type" value="Genomic_DNA"/>
</dbReference>
<proteinExistence type="predicted"/>
<name>A0ABP9SAJ1_9ACTN</name>